<evidence type="ECO:0000313" key="2">
    <source>
        <dbReference type="EMBL" id="AIY65448.1"/>
    </source>
</evidence>
<dbReference type="InterPro" id="IPR036908">
    <property type="entry name" value="RlpA-like_sf"/>
</dbReference>
<evidence type="ECO:0008006" key="4">
    <source>
        <dbReference type="Google" id="ProtNLM"/>
    </source>
</evidence>
<name>A0A0A7EFW8_9GAMM</name>
<dbReference type="RefSeq" id="WP_038641342.1">
    <property type="nucleotide sequence ID" value="NZ_CP009888.1"/>
</dbReference>
<dbReference type="OrthoDB" id="6221043at2"/>
<protein>
    <recommendedName>
        <fullName evidence="4">Lytic transglycosylase MltA domain-containing protein</fullName>
    </recommendedName>
</protein>
<accession>A0A0A7EFW8</accession>
<sequence length="372" mass="42045">MKFSFSTLLFLSLALTPLSLLANTFSISKQTPSSAFKINTNASDLCTVATNTLDYLSKGQEYDPAVIHANKLSEFGISQSDITNTLMSLCEFAKADVKNNTTRLADINFLKQHYDFYKISSDIAHAKALSEKKPLLKNLTSEKVLMTKYYVHLASGSEQRNNEHAFPLYALPFDEQDLSIEQADKHKNKLTRFKYGKQTILSGVLDQQNLAEPLIFLTREDLESALLQGTIVVDVAGKQRVYNVHRNNGIAYDRTLKPYEQNRYWYFKQVNGILGYGKDANHKIAVLPEVTFAGDLYQLGLGALVFAQFDFKNHSEYRMAVMADTGGAFEDNLYQLDYLAGSYPGIKAYYDANRHMPDYIDAWFMVLKGDTK</sequence>
<dbReference type="SUPFAM" id="SSF50685">
    <property type="entry name" value="Barwin-like endoglucanases"/>
    <property type="match status" value="1"/>
</dbReference>
<dbReference type="HOGENOM" id="CLU_045932_0_0_6"/>
<dbReference type="KEGG" id="pseo:OM33_10025"/>
<dbReference type="Proteomes" id="UP000030341">
    <property type="component" value="Chromosome 1"/>
</dbReference>
<gene>
    <name evidence="2" type="ORF">OM33_10025</name>
</gene>
<dbReference type="STRING" id="1348114.OM33_10025"/>
<feature type="signal peptide" evidence="1">
    <location>
        <begin position="1"/>
        <end position="22"/>
    </location>
</feature>
<reference evidence="2 3" key="1">
    <citation type="submission" date="2014-11" db="EMBL/GenBank/DDBJ databases">
        <title>Complete Genome Sequence of Pseudoalteromonas sp. Strain OCN003 Isolated from Kaneohe Bay, Oahu, Hawaii.</title>
        <authorList>
            <person name="Beurmann S."/>
            <person name="Videau P."/>
            <person name="Ushijima B."/>
            <person name="Smith A.M."/>
            <person name="Aeby G.S."/>
            <person name="Callahan S.M."/>
            <person name="Belcaid M."/>
        </authorList>
    </citation>
    <scope>NUCLEOTIDE SEQUENCE [LARGE SCALE GENOMIC DNA]</scope>
    <source>
        <strain evidence="2 3">OCN003</strain>
    </source>
</reference>
<dbReference type="AlphaFoldDB" id="A0A0A7EFW8"/>
<evidence type="ECO:0000256" key="1">
    <source>
        <dbReference type="SAM" id="SignalP"/>
    </source>
</evidence>
<evidence type="ECO:0000313" key="3">
    <source>
        <dbReference type="Proteomes" id="UP000030341"/>
    </source>
</evidence>
<organism evidence="2 3">
    <name type="scientific">Pseudoalteromonas piratica</name>
    <dbReference type="NCBI Taxonomy" id="1348114"/>
    <lineage>
        <taxon>Bacteria</taxon>
        <taxon>Pseudomonadati</taxon>
        <taxon>Pseudomonadota</taxon>
        <taxon>Gammaproteobacteria</taxon>
        <taxon>Alteromonadales</taxon>
        <taxon>Pseudoalteromonadaceae</taxon>
        <taxon>Pseudoalteromonas</taxon>
    </lineage>
</organism>
<proteinExistence type="predicted"/>
<keyword evidence="3" id="KW-1185">Reference proteome</keyword>
<keyword evidence="1" id="KW-0732">Signal</keyword>
<feature type="chain" id="PRO_5002027952" description="Lytic transglycosylase MltA domain-containing protein" evidence="1">
    <location>
        <begin position="23"/>
        <end position="372"/>
    </location>
</feature>
<dbReference type="eggNOG" id="COG2821">
    <property type="taxonomic scope" value="Bacteria"/>
</dbReference>
<dbReference type="EMBL" id="CP009888">
    <property type="protein sequence ID" value="AIY65448.1"/>
    <property type="molecule type" value="Genomic_DNA"/>
</dbReference>